<gene>
    <name evidence="2" type="ORF">METZ01_LOCUS478110</name>
</gene>
<sequence>MGFKNLRGFIEKLERNGQLTRVTEPVSTVLEMTEIQTRLLAEGGPAVLFEKPIGPNGETFEIPVLVNLFGTVERVAWGIEQEPENLREFGNTLAFLRQPQPPGGWKDAVGMLPLVKTAMAMKPKTVTNAPC</sequence>
<dbReference type="AlphaFoldDB" id="A0A383BYF1"/>
<dbReference type="PANTHER" id="PTHR30108">
    <property type="entry name" value="3-OCTAPRENYL-4-HYDROXYBENZOATE CARBOXY-LYASE-RELATED"/>
    <property type="match status" value="1"/>
</dbReference>
<dbReference type="EMBL" id="UINC01204499">
    <property type="protein sequence ID" value="SVE25256.1"/>
    <property type="molecule type" value="Genomic_DNA"/>
</dbReference>
<name>A0A383BYF1_9ZZZZ</name>
<dbReference type="GO" id="GO:0008694">
    <property type="term" value="F:4-hydroxy-3-polyprenylbenzoate decarboxylase activity"/>
    <property type="evidence" value="ECO:0007669"/>
    <property type="project" value="TreeGrafter"/>
</dbReference>
<protein>
    <recommendedName>
        <fullName evidence="1">3-octaprenyl-4-hydroxybenzoate carboxy-lyase-like N-terminal domain-containing protein</fullName>
    </recommendedName>
</protein>
<dbReference type="InterPro" id="IPR002830">
    <property type="entry name" value="UbiD"/>
</dbReference>
<dbReference type="Pfam" id="PF20695">
    <property type="entry name" value="UbiD_N"/>
    <property type="match status" value="1"/>
</dbReference>
<dbReference type="PANTHER" id="PTHR30108:SF17">
    <property type="entry name" value="FERULIC ACID DECARBOXYLASE 1"/>
    <property type="match status" value="1"/>
</dbReference>
<feature type="non-terminal residue" evidence="2">
    <location>
        <position position="131"/>
    </location>
</feature>
<dbReference type="InterPro" id="IPR049383">
    <property type="entry name" value="UbiD-like_N"/>
</dbReference>
<proteinExistence type="predicted"/>
<organism evidence="2">
    <name type="scientific">marine metagenome</name>
    <dbReference type="NCBI Taxonomy" id="408172"/>
    <lineage>
        <taxon>unclassified sequences</taxon>
        <taxon>metagenomes</taxon>
        <taxon>ecological metagenomes</taxon>
    </lineage>
</organism>
<dbReference type="SUPFAM" id="SSF50475">
    <property type="entry name" value="FMN-binding split barrel"/>
    <property type="match status" value="1"/>
</dbReference>
<evidence type="ECO:0000313" key="2">
    <source>
        <dbReference type="EMBL" id="SVE25256.1"/>
    </source>
</evidence>
<accession>A0A383BYF1</accession>
<reference evidence="2" key="1">
    <citation type="submission" date="2018-05" db="EMBL/GenBank/DDBJ databases">
        <authorList>
            <person name="Lanie J.A."/>
            <person name="Ng W.-L."/>
            <person name="Kazmierczak K.M."/>
            <person name="Andrzejewski T.M."/>
            <person name="Davidsen T.M."/>
            <person name="Wayne K.J."/>
            <person name="Tettelin H."/>
            <person name="Glass J.I."/>
            <person name="Rusch D."/>
            <person name="Podicherti R."/>
            <person name="Tsui H.-C.T."/>
            <person name="Winkler M.E."/>
        </authorList>
    </citation>
    <scope>NUCLEOTIDE SEQUENCE</scope>
</reference>
<dbReference type="GO" id="GO:0006744">
    <property type="term" value="P:ubiquinone biosynthetic process"/>
    <property type="evidence" value="ECO:0007669"/>
    <property type="project" value="TreeGrafter"/>
</dbReference>
<feature type="domain" description="3-octaprenyl-4-hydroxybenzoate carboxy-lyase-like N-terminal" evidence="1">
    <location>
        <begin position="10"/>
        <end position="90"/>
    </location>
</feature>
<dbReference type="GO" id="GO:0005829">
    <property type="term" value="C:cytosol"/>
    <property type="evidence" value="ECO:0007669"/>
    <property type="project" value="TreeGrafter"/>
</dbReference>
<evidence type="ECO:0000259" key="1">
    <source>
        <dbReference type="Pfam" id="PF20695"/>
    </source>
</evidence>